<evidence type="ECO:0000313" key="2">
    <source>
        <dbReference type="Proteomes" id="UP000318582"/>
    </source>
</evidence>
<name>A0A507DW52_9FUNG</name>
<gene>
    <name evidence="1" type="ORF">PhCBS80983_g05091</name>
</gene>
<accession>A0A507DW52</accession>
<keyword evidence="2" id="KW-1185">Reference proteome</keyword>
<proteinExistence type="predicted"/>
<dbReference type="Proteomes" id="UP000318582">
    <property type="component" value="Unassembled WGS sequence"/>
</dbReference>
<dbReference type="AlphaFoldDB" id="A0A507DW52"/>
<protein>
    <submittedName>
        <fullName evidence="1">Uncharacterized protein</fullName>
    </submittedName>
</protein>
<dbReference type="EMBL" id="QEAQ01000098">
    <property type="protein sequence ID" value="TPX55721.1"/>
    <property type="molecule type" value="Genomic_DNA"/>
</dbReference>
<evidence type="ECO:0000313" key="1">
    <source>
        <dbReference type="EMBL" id="TPX55721.1"/>
    </source>
</evidence>
<comment type="caution">
    <text evidence="1">The sequence shown here is derived from an EMBL/GenBank/DDBJ whole genome shotgun (WGS) entry which is preliminary data.</text>
</comment>
<sequence length="120" mass="13371">MSTSREAVLVDHLKANPPKGFPSLVAENWEVVPGRSQNGVGDLVFASPYDQFLVVEVKALHPGSGSTARASRTKARSDVARQVRYYGRCWAERYPHNEVYCQCFVGQTPEDATFGERLRV</sequence>
<reference evidence="1 2" key="1">
    <citation type="journal article" date="2019" name="Sci. Rep.">
        <title>Comparative genomics of chytrid fungi reveal insights into the obligate biotrophic and pathogenic lifestyle of Synchytrium endobioticum.</title>
        <authorList>
            <person name="van de Vossenberg B.T.L.H."/>
            <person name="Warris S."/>
            <person name="Nguyen H.D.T."/>
            <person name="van Gent-Pelzer M.P.E."/>
            <person name="Joly D.L."/>
            <person name="van de Geest H.C."/>
            <person name="Bonants P.J.M."/>
            <person name="Smith D.S."/>
            <person name="Levesque C.A."/>
            <person name="van der Lee T.A.J."/>
        </authorList>
    </citation>
    <scope>NUCLEOTIDE SEQUENCE [LARGE SCALE GENOMIC DNA]</scope>
    <source>
        <strain evidence="1 2">CBS 809.83</strain>
    </source>
</reference>
<organism evidence="1 2">
    <name type="scientific">Powellomyces hirtus</name>
    <dbReference type="NCBI Taxonomy" id="109895"/>
    <lineage>
        <taxon>Eukaryota</taxon>
        <taxon>Fungi</taxon>
        <taxon>Fungi incertae sedis</taxon>
        <taxon>Chytridiomycota</taxon>
        <taxon>Chytridiomycota incertae sedis</taxon>
        <taxon>Chytridiomycetes</taxon>
        <taxon>Spizellomycetales</taxon>
        <taxon>Powellomycetaceae</taxon>
        <taxon>Powellomyces</taxon>
    </lineage>
</organism>